<dbReference type="EMBL" id="SLWU01000013">
    <property type="protein sequence ID" value="TCO63892.1"/>
    <property type="molecule type" value="Genomic_DNA"/>
</dbReference>
<accession>A0A101E4S7</accession>
<dbReference type="RefSeq" id="WP_011025358.1">
    <property type="nucleotide sequence ID" value="NZ_DOLB01000170.1"/>
</dbReference>
<dbReference type="NCBIfam" id="TIGR03878">
    <property type="entry name" value="thermo_KaiC_2"/>
    <property type="match status" value="1"/>
</dbReference>
<dbReference type="OMA" id="KKWYQTA"/>
<dbReference type="InterPro" id="IPR014774">
    <property type="entry name" value="KaiC-like_dom"/>
</dbReference>
<dbReference type="PANTHER" id="PTHR42926">
    <property type="match status" value="1"/>
</dbReference>
<proteinExistence type="predicted"/>
<dbReference type="Gene3D" id="3.40.50.300">
    <property type="entry name" value="P-loop containing nucleotide triphosphate hydrolases"/>
    <property type="match status" value="1"/>
</dbReference>
<evidence type="ECO:0000259" key="1">
    <source>
        <dbReference type="PROSITE" id="PS51146"/>
    </source>
</evidence>
<evidence type="ECO:0000313" key="2">
    <source>
        <dbReference type="EMBL" id="TCO63892.1"/>
    </source>
</evidence>
<name>A0A101E4S7_9THEO</name>
<dbReference type="InterPro" id="IPR010624">
    <property type="entry name" value="KaiC_dom"/>
</dbReference>
<gene>
    <name evidence="2" type="ORF">EV203_11351</name>
</gene>
<dbReference type="PROSITE" id="PS51146">
    <property type="entry name" value="KAIC"/>
    <property type="match status" value="1"/>
</dbReference>
<dbReference type="InterPro" id="IPR051347">
    <property type="entry name" value="Circadian_clock_KaiC-rel"/>
</dbReference>
<dbReference type="InterPro" id="IPR022373">
    <property type="entry name" value="KaiC_containing"/>
</dbReference>
<comment type="caution">
    <text evidence="2">The sequence shown here is derived from an EMBL/GenBank/DDBJ whole genome shotgun (WGS) entry which is preliminary data.</text>
</comment>
<sequence>MEMGEVATVQVILLRDVAAKTPKLFGIPSGIPGLDELFYTAEIEEGEIVRVPLQGLPSASVIHLAGVPDTGKTLMGQQFAITQAARGYNVLFVTVEVPAVFTVQGLKQRCKGLGIEWGKIENSIYLLDLSHQTELKSSVDELTTKLGDIIREKNIKACVIDSITGLYEGQEMVARKLVRRLYEVMKDNYQTAIFISQKRSSHEELSSEAAGGYAVSHILDCNIVLAKIVASRTTASSYGVSPGEVVRTIRIDGCRMCGHDTRVHILHIDDLGIVKVGKALSEK</sequence>
<dbReference type="Pfam" id="PF06745">
    <property type="entry name" value="ATPase"/>
    <property type="match status" value="1"/>
</dbReference>
<protein>
    <submittedName>
        <fullName evidence="2">KaiC domain protein</fullName>
    </submittedName>
</protein>
<evidence type="ECO:0000313" key="3">
    <source>
        <dbReference type="Proteomes" id="UP000294886"/>
    </source>
</evidence>
<dbReference type="CDD" id="cd01124">
    <property type="entry name" value="KaiC-like"/>
    <property type="match status" value="1"/>
</dbReference>
<feature type="domain" description="KaiC" evidence="1">
    <location>
        <begin position="25"/>
        <end position="283"/>
    </location>
</feature>
<dbReference type="PANTHER" id="PTHR42926:SF1">
    <property type="entry name" value="CIRCADIAN CLOCK OSCILLATOR PROTEIN KAIC 1"/>
    <property type="match status" value="1"/>
</dbReference>
<dbReference type="AlphaFoldDB" id="A0A101E4S7"/>
<dbReference type="Proteomes" id="UP000294886">
    <property type="component" value="Unassembled WGS sequence"/>
</dbReference>
<dbReference type="SUPFAM" id="SSF52540">
    <property type="entry name" value="P-loop containing nucleoside triphosphate hydrolases"/>
    <property type="match status" value="1"/>
</dbReference>
<dbReference type="GO" id="GO:0005524">
    <property type="term" value="F:ATP binding"/>
    <property type="evidence" value="ECO:0007669"/>
    <property type="project" value="InterPro"/>
</dbReference>
<reference evidence="2 3" key="1">
    <citation type="submission" date="2019-03" db="EMBL/GenBank/DDBJ databases">
        <title>Genomic Encyclopedia of Type Strains, Phase IV (KMG-IV): sequencing the most valuable type-strain genomes for metagenomic binning, comparative biology and taxonomic classification.</title>
        <authorList>
            <person name="Goeker M."/>
        </authorList>
    </citation>
    <scope>NUCLEOTIDE SEQUENCE [LARGE SCALE GENOMIC DNA]</scope>
    <source>
        <strain evidence="2 3">DSM 13054</strain>
    </source>
</reference>
<organism evidence="2 3">
    <name type="scientific">Caldanaerobacter subterraneus</name>
    <dbReference type="NCBI Taxonomy" id="911092"/>
    <lineage>
        <taxon>Bacteria</taxon>
        <taxon>Bacillati</taxon>
        <taxon>Bacillota</taxon>
        <taxon>Clostridia</taxon>
        <taxon>Thermoanaerobacterales</taxon>
        <taxon>Thermoanaerobacteraceae</taxon>
        <taxon>Caldanaerobacter</taxon>
    </lineage>
</organism>
<dbReference type="InterPro" id="IPR027417">
    <property type="entry name" value="P-loop_NTPase"/>
</dbReference>